<evidence type="ECO:0000313" key="3">
    <source>
        <dbReference type="EMBL" id="SDD84120.1"/>
    </source>
</evidence>
<feature type="chain" id="PRO_5011494847" description="Beta-lactamase-inhibitor-like, PepSY-like" evidence="2">
    <location>
        <begin position="20"/>
        <end position="133"/>
    </location>
</feature>
<proteinExistence type="predicted"/>
<reference evidence="3 4" key="1">
    <citation type="submission" date="2016-10" db="EMBL/GenBank/DDBJ databases">
        <authorList>
            <person name="de Groot N.N."/>
        </authorList>
    </citation>
    <scope>NUCLEOTIDE SEQUENCE [LARGE SCALE GENOMIC DNA]</scope>
    <source>
        <strain evidence="3 4">DSM 23421</strain>
    </source>
</reference>
<sequence>MKNLMIAAVLSLGTMTAFAQEENAVQDAGTAVEETATEATEAVEETATEATEAVEESANDAAEATEAAQGDFAEVNAEELPESVTSAVSKNYPTASIDKAYVNDANQYKLEVSLEDGTAGTLYADENGNWIEM</sequence>
<name>A0A1G6Y1B4_9FLAO</name>
<accession>A0A1G6Y1B4</accession>
<feature type="region of interest" description="Disordered" evidence="1">
    <location>
        <begin position="26"/>
        <end position="89"/>
    </location>
</feature>
<evidence type="ECO:0000256" key="1">
    <source>
        <dbReference type="SAM" id="MobiDB-lite"/>
    </source>
</evidence>
<organism evidence="3 4">
    <name type="scientific">Pricia antarctica</name>
    <dbReference type="NCBI Taxonomy" id="641691"/>
    <lineage>
        <taxon>Bacteria</taxon>
        <taxon>Pseudomonadati</taxon>
        <taxon>Bacteroidota</taxon>
        <taxon>Flavobacteriia</taxon>
        <taxon>Flavobacteriales</taxon>
        <taxon>Flavobacteriaceae</taxon>
        <taxon>Pricia</taxon>
    </lineage>
</organism>
<evidence type="ECO:0000256" key="2">
    <source>
        <dbReference type="SAM" id="SignalP"/>
    </source>
</evidence>
<evidence type="ECO:0000313" key="4">
    <source>
        <dbReference type="Proteomes" id="UP000199109"/>
    </source>
</evidence>
<keyword evidence="4" id="KW-1185">Reference proteome</keyword>
<dbReference type="EMBL" id="FNAO01000002">
    <property type="protein sequence ID" value="SDD84120.1"/>
    <property type="molecule type" value="Genomic_DNA"/>
</dbReference>
<feature type="compositionally biased region" description="Low complexity" evidence="1">
    <location>
        <begin position="59"/>
        <end position="68"/>
    </location>
</feature>
<dbReference type="SUPFAM" id="SSF160574">
    <property type="entry name" value="BT0923-like"/>
    <property type="match status" value="1"/>
</dbReference>
<dbReference type="RefSeq" id="WP_245726437.1">
    <property type="nucleotide sequence ID" value="NZ_FNAO01000002.1"/>
</dbReference>
<feature type="compositionally biased region" description="Low complexity" evidence="1">
    <location>
        <begin position="30"/>
        <end position="40"/>
    </location>
</feature>
<feature type="signal peptide" evidence="2">
    <location>
        <begin position="1"/>
        <end position="19"/>
    </location>
</feature>
<protein>
    <recommendedName>
        <fullName evidence="5">Beta-lactamase-inhibitor-like, PepSY-like</fullName>
    </recommendedName>
</protein>
<dbReference type="Gene3D" id="3.40.1420.30">
    <property type="match status" value="1"/>
</dbReference>
<dbReference type="AlphaFoldDB" id="A0A1G6Y1B4"/>
<evidence type="ECO:0008006" key="5">
    <source>
        <dbReference type="Google" id="ProtNLM"/>
    </source>
</evidence>
<gene>
    <name evidence="3" type="ORF">SAMN05421636_10274</name>
</gene>
<keyword evidence="2" id="KW-0732">Signal</keyword>
<dbReference type="Proteomes" id="UP000199109">
    <property type="component" value="Unassembled WGS sequence"/>
</dbReference>
<feature type="compositionally biased region" description="Acidic residues" evidence="1">
    <location>
        <begin position="41"/>
        <end position="58"/>
    </location>
</feature>